<gene>
    <name evidence="2" type="ORF">BOX37_16400</name>
</gene>
<dbReference type="EMBL" id="CP018082">
    <property type="protein sequence ID" value="APE35264.1"/>
    <property type="molecule type" value="Genomic_DNA"/>
</dbReference>
<reference evidence="2" key="1">
    <citation type="submission" date="2016-11" db="EMBL/GenBank/DDBJ databases">
        <authorList>
            <person name="Jaros S."/>
            <person name="Januszkiewicz K."/>
            <person name="Wedrychowicz H."/>
        </authorList>
    </citation>
    <scope>NUCLEOTIDE SEQUENCE [LARGE SCALE GENOMIC DNA]</scope>
    <source>
        <strain evidence="2">Y48</strain>
    </source>
</reference>
<dbReference type="AlphaFoldDB" id="A0A1J0VT89"/>
<dbReference type="Proteomes" id="UP000183810">
    <property type="component" value="Chromosome"/>
</dbReference>
<proteinExistence type="predicted"/>
<accession>A0A1J0VT89</accession>
<protein>
    <submittedName>
        <fullName evidence="2">Uncharacterized protein</fullName>
    </submittedName>
</protein>
<dbReference type="OrthoDB" id="4562706at2"/>
<dbReference type="RefSeq" id="WP_071928453.1">
    <property type="nucleotide sequence ID" value="NZ_CP018082.1"/>
</dbReference>
<evidence type="ECO:0000256" key="1">
    <source>
        <dbReference type="SAM" id="MobiDB-lite"/>
    </source>
</evidence>
<dbReference type="KEGG" id="nsl:BOX37_16400"/>
<organism evidence="2 3">
    <name type="scientific">Nocardia mangyaensis</name>
    <dbReference type="NCBI Taxonomy" id="2213200"/>
    <lineage>
        <taxon>Bacteria</taxon>
        <taxon>Bacillati</taxon>
        <taxon>Actinomycetota</taxon>
        <taxon>Actinomycetes</taxon>
        <taxon>Mycobacteriales</taxon>
        <taxon>Nocardiaceae</taxon>
        <taxon>Nocardia</taxon>
    </lineage>
</organism>
<feature type="compositionally biased region" description="Low complexity" evidence="1">
    <location>
        <begin position="31"/>
        <end position="41"/>
    </location>
</feature>
<evidence type="ECO:0000313" key="2">
    <source>
        <dbReference type="EMBL" id="APE35264.1"/>
    </source>
</evidence>
<sequence length="79" mass="8654">MVRTGVATTDPDEPNVPLSQQHPARLELVGDTPDPTETPSEPIDDHFPRLGDTSFLTGAARHRLAAYIHTQLAELEELP</sequence>
<keyword evidence="3" id="KW-1185">Reference proteome</keyword>
<feature type="region of interest" description="Disordered" evidence="1">
    <location>
        <begin position="1"/>
        <end position="49"/>
    </location>
</feature>
<evidence type="ECO:0000313" key="3">
    <source>
        <dbReference type="Proteomes" id="UP000183810"/>
    </source>
</evidence>
<name>A0A1J0VT89_9NOCA</name>